<dbReference type="GO" id="GO:0016301">
    <property type="term" value="F:kinase activity"/>
    <property type="evidence" value="ECO:0007669"/>
    <property type="project" value="UniProtKB-KW"/>
</dbReference>
<evidence type="ECO:0000256" key="11">
    <source>
        <dbReference type="ARBA" id="ARBA00023012"/>
    </source>
</evidence>
<evidence type="ECO:0000256" key="12">
    <source>
        <dbReference type="ARBA" id="ARBA00023136"/>
    </source>
</evidence>
<keyword evidence="12 13" id="KW-0472">Membrane</keyword>
<comment type="caution">
    <text evidence="15">The sequence shown here is derived from an EMBL/GenBank/DDBJ whole genome shotgun (WGS) entry which is preliminary data.</text>
</comment>
<keyword evidence="10 13" id="KW-1133">Transmembrane helix</keyword>
<evidence type="ECO:0000256" key="2">
    <source>
        <dbReference type="ARBA" id="ARBA00004651"/>
    </source>
</evidence>
<sequence length="323" mass="37821">MIRLFFKQHLLWLVFLVMLQTVINLILYVDKGFQGVSFFYINLVWLVLIAMFLLWRYLIEVRTMRGYAVEGESYAEAVKLDYEERLTRNKVELQEQRLLLLERQDELLAWVHEMKSPMTAMQLLVERMEDMEVKERFETEWLRLYLLLDQQLHATRLLTIEQDNRIERVALKAVLVEEIKELRSWCFEKQIAIELEDVELEVLTDRKWLAFIVRQMFSNAVKYSHIGGEVQLSTVSNNGQLALLIQDNGVGIKQEDLPRVFRKSYTGTIGRETSAATGMGLYLAKQAADSLRLKIVIESTESIGTTVKILFPKDNMYNETLLT</sequence>
<organism evidence="15 16">
    <name type="scientific">Solibacillus palustris</name>
    <dbReference type="NCBI Taxonomy" id="2908203"/>
    <lineage>
        <taxon>Bacteria</taxon>
        <taxon>Bacillati</taxon>
        <taxon>Bacillota</taxon>
        <taxon>Bacilli</taxon>
        <taxon>Bacillales</taxon>
        <taxon>Caryophanaceae</taxon>
        <taxon>Solibacillus</taxon>
    </lineage>
</organism>
<evidence type="ECO:0000256" key="7">
    <source>
        <dbReference type="ARBA" id="ARBA00022741"/>
    </source>
</evidence>
<dbReference type="Pfam" id="PF02518">
    <property type="entry name" value="HATPase_c"/>
    <property type="match status" value="1"/>
</dbReference>
<keyword evidence="7" id="KW-0547">Nucleotide-binding</keyword>
<keyword evidence="9" id="KW-0067">ATP-binding</keyword>
<dbReference type="InterPro" id="IPR004358">
    <property type="entry name" value="Sig_transdc_His_kin-like_C"/>
</dbReference>
<dbReference type="InterPro" id="IPR036890">
    <property type="entry name" value="HATPase_C_sf"/>
</dbReference>
<keyword evidence="11" id="KW-0902">Two-component regulatory system</keyword>
<reference evidence="15 16" key="1">
    <citation type="submission" date="2022-03" db="EMBL/GenBank/DDBJ databases">
        <authorList>
            <person name="Jo J.-H."/>
            <person name="Im W.-T."/>
        </authorList>
    </citation>
    <scope>NUCLEOTIDE SEQUENCE [LARGE SCALE GENOMIC DNA]</scope>
    <source>
        <strain evidence="15 16">MA9</strain>
    </source>
</reference>
<keyword evidence="8 15" id="KW-0418">Kinase</keyword>
<protein>
    <recommendedName>
        <fullName evidence="3">histidine kinase</fullName>
        <ecNumber evidence="3">2.7.13.3</ecNumber>
    </recommendedName>
</protein>
<evidence type="ECO:0000256" key="1">
    <source>
        <dbReference type="ARBA" id="ARBA00000085"/>
    </source>
</evidence>
<keyword evidence="16" id="KW-1185">Reference proteome</keyword>
<dbReference type="RefSeq" id="WP_241370738.1">
    <property type="nucleotide sequence ID" value="NZ_JAKZFC010000008.1"/>
</dbReference>
<evidence type="ECO:0000313" key="15">
    <source>
        <dbReference type="EMBL" id="MCH7323576.1"/>
    </source>
</evidence>
<keyword evidence="5" id="KW-0808">Transferase</keyword>
<dbReference type="PANTHER" id="PTHR45453:SF2">
    <property type="entry name" value="HISTIDINE KINASE"/>
    <property type="match status" value="1"/>
</dbReference>
<name>A0ABS9UGU5_9BACL</name>
<dbReference type="InterPro" id="IPR003594">
    <property type="entry name" value="HATPase_dom"/>
</dbReference>
<keyword evidence="6 13" id="KW-0812">Transmembrane</keyword>
<evidence type="ECO:0000259" key="14">
    <source>
        <dbReference type="PROSITE" id="PS50109"/>
    </source>
</evidence>
<evidence type="ECO:0000256" key="3">
    <source>
        <dbReference type="ARBA" id="ARBA00012438"/>
    </source>
</evidence>
<evidence type="ECO:0000256" key="5">
    <source>
        <dbReference type="ARBA" id="ARBA00022679"/>
    </source>
</evidence>
<evidence type="ECO:0000313" key="16">
    <source>
        <dbReference type="Proteomes" id="UP001316087"/>
    </source>
</evidence>
<comment type="catalytic activity">
    <reaction evidence="1">
        <text>ATP + protein L-histidine = ADP + protein N-phospho-L-histidine.</text>
        <dbReference type="EC" id="2.7.13.3"/>
    </reaction>
</comment>
<dbReference type="PROSITE" id="PS50109">
    <property type="entry name" value="HIS_KIN"/>
    <property type="match status" value="1"/>
</dbReference>
<dbReference type="SMART" id="SM00387">
    <property type="entry name" value="HATPase_c"/>
    <property type="match status" value="1"/>
</dbReference>
<dbReference type="Proteomes" id="UP001316087">
    <property type="component" value="Unassembled WGS sequence"/>
</dbReference>
<proteinExistence type="predicted"/>
<dbReference type="EC" id="2.7.13.3" evidence="3"/>
<evidence type="ECO:0000256" key="6">
    <source>
        <dbReference type="ARBA" id="ARBA00022692"/>
    </source>
</evidence>
<gene>
    <name evidence="15" type="ORF">LZ480_16995</name>
</gene>
<evidence type="ECO:0000256" key="9">
    <source>
        <dbReference type="ARBA" id="ARBA00022840"/>
    </source>
</evidence>
<dbReference type="SUPFAM" id="SSF55874">
    <property type="entry name" value="ATPase domain of HSP90 chaperone/DNA topoisomerase II/histidine kinase"/>
    <property type="match status" value="1"/>
</dbReference>
<evidence type="ECO:0000256" key="13">
    <source>
        <dbReference type="SAM" id="Phobius"/>
    </source>
</evidence>
<keyword evidence="4" id="KW-1003">Cell membrane</keyword>
<feature type="domain" description="Histidine kinase" evidence="14">
    <location>
        <begin position="109"/>
        <end position="315"/>
    </location>
</feature>
<evidence type="ECO:0000256" key="8">
    <source>
        <dbReference type="ARBA" id="ARBA00022777"/>
    </source>
</evidence>
<evidence type="ECO:0000256" key="10">
    <source>
        <dbReference type="ARBA" id="ARBA00022989"/>
    </source>
</evidence>
<dbReference type="InterPro" id="IPR050351">
    <property type="entry name" value="BphY/WalK/GraS-like"/>
</dbReference>
<dbReference type="PANTHER" id="PTHR45453">
    <property type="entry name" value="PHOSPHATE REGULON SENSOR PROTEIN PHOR"/>
    <property type="match status" value="1"/>
</dbReference>
<dbReference type="Gene3D" id="3.30.565.10">
    <property type="entry name" value="Histidine kinase-like ATPase, C-terminal domain"/>
    <property type="match status" value="1"/>
</dbReference>
<dbReference type="PRINTS" id="PR00344">
    <property type="entry name" value="BCTRLSENSOR"/>
</dbReference>
<accession>A0ABS9UGU5</accession>
<feature type="transmembrane region" description="Helical" evidence="13">
    <location>
        <begin position="9"/>
        <end position="29"/>
    </location>
</feature>
<evidence type="ECO:0000256" key="4">
    <source>
        <dbReference type="ARBA" id="ARBA00022475"/>
    </source>
</evidence>
<comment type="subcellular location">
    <subcellularLocation>
        <location evidence="2">Cell membrane</location>
        <topology evidence="2">Multi-pass membrane protein</topology>
    </subcellularLocation>
</comment>
<feature type="transmembrane region" description="Helical" evidence="13">
    <location>
        <begin position="35"/>
        <end position="55"/>
    </location>
</feature>
<dbReference type="InterPro" id="IPR005467">
    <property type="entry name" value="His_kinase_dom"/>
</dbReference>
<dbReference type="EMBL" id="JAKZFC010000008">
    <property type="protein sequence ID" value="MCH7323576.1"/>
    <property type="molecule type" value="Genomic_DNA"/>
</dbReference>